<dbReference type="Proteomes" id="UP000186666">
    <property type="component" value="Unassembled WGS sequence"/>
</dbReference>
<sequence length="1255" mass="131274">MSNTSYPFQENKNNVMHAQGGEKKVMKKILSVALSTAMAFSMFASVAFGDTAKLSPQDKFDALKVKGIFSGDTDGLAHLERDMTRAEFAKVITKVMGLKEITGTYSYNDKGYNNPKNWAAPFIEAVSAAGVMQGKDLTKKLFDQKANVTVQELAEVLVKAMKLEIPTKIDNTATEWAKGSVQAAINAGLLSKDLNFQANANRSLLVEAAFAAEAALNPVVPVVTTATKVEKVSATNLKEVTVAFDGTVDEDTATDVTNYSLKSGKALKTAVLSDDKKTVTIELVGTLNNNKVDYLTVSNIKAGTIIVNAKDSEFSIADNELPKVESVKSLGTKSVKVVFSEPVQLPAQGNFELDGKTYFGKITQPTLRTVVLTPYNTSALSVGDHKLAVVGVKDHAGFVSLTTSHDIKVVEDKDAPTITAATATLESVTLTFSEEVDPETLDADNVYWKSGSSKLTATGSATALADNKYKFTFDKANSLPTGAVLIYVDGVKDYSGNQIAKDTSISVNAEIDQTRPEVRKAEAIDSKHIQVTFSKALLEDSVKEIKNYNVLDKDGKVISVKEAKRGGKDNNVITIELYTALSTGGNNAVTIKNIKDNTRLGNTMLDFSGKVNLADVTNPKLDSKLVNKNSRTVIVGFDKKMDAATLADHSNYHVQINGDRVTLTPELADITVLNDSNAVSIKFVETYKGQDVIFAAGNSTSAKHIQKLYVLGVKDTAGNLVTEFSNNSGDNVIPTDADLTVGLSTIDKDYAGFKAALTAQNTIEVKLSSGVTNAPKEAFTVTSGGTEVKVKEVVLNGTSTVKLKLVDDFGTDASSLNVSVDVNRLQTLAGVSAGVLPQSTAVLDKVAPVAKSNVSGGYKNLQVSGNDIKVEFSELIDLDRSANEDLLAKDFEVIRYSDNKKLVAGIGFVVNVNAQDVTITLKDSADRTAATKYTVNFAGSKYLTDRSVVKNEVASFSGKETNMDVAFTKAAKLTVTGPSTIAVVNPAVPVQYTTVVKDQNDVVDTHATVSYAIVGAGATVSATGVVTVNPTATAGSVILRVTSTSTSTATPPVTTTGTTDYTISLTKGASVVSNVVVSPATSTSVAGTPVTKTFTAAVNDQYGAAIVGSAVNWSLVGAPAGVSLSTTGELTVAGSVAAGSFQVVATSAVDSSKSGSVAHTITAAPLVATTIDITGAAGITKAAGTVTGNYVASVKDQNGAALATQPTVAWTVTGDPAVTVSSTGVVSVGPTVTAASVTLTATVGTITKNFTITIN</sequence>
<evidence type="ECO:0000313" key="3">
    <source>
        <dbReference type="EMBL" id="SIR34421.1"/>
    </source>
</evidence>
<dbReference type="Gene3D" id="2.60.40.1220">
    <property type="match status" value="5"/>
</dbReference>
<keyword evidence="1" id="KW-0732">Signal</keyword>
<dbReference type="InterPro" id="IPR001119">
    <property type="entry name" value="SLH_dom"/>
</dbReference>
<reference evidence="3 4" key="1">
    <citation type="submission" date="2017-01" db="EMBL/GenBank/DDBJ databases">
        <authorList>
            <person name="Varghese N."/>
            <person name="Submissions S."/>
        </authorList>
    </citation>
    <scope>NUCLEOTIDE SEQUENCE [LARGE SCALE GENOMIC DNA]</scope>
    <source>
        <strain evidence="3 4">ATCC 23464</strain>
    </source>
</reference>
<keyword evidence="4" id="KW-1185">Reference proteome</keyword>
<evidence type="ECO:0000256" key="1">
    <source>
        <dbReference type="ARBA" id="ARBA00022729"/>
    </source>
</evidence>
<name>A0ABY1K719_9BACL</name>
<dbReference type="PROSITE" id="PS51272">
    <property type="entry name" value="SLH"/>
    <property type="match status" value="1"/>
</dbReference>
<dbReference type="RefSeq" id="WP_068584091.1">
    <property type="nucleotide sequence ID" value="NZ_FTNK01000011.1"/>
</dbReference>
<evidence type="ECO:0000313" key="4">
    <source>
        <dbReference type="Proteomes" id="UP000186666"/>
    </source>
</evidence>
<feature type="domain" description="SLH" evidence="2">
    <location>
        <begin position="106"/>
        <end position="171"/>
    </location>
</feature>
<comment type="caution">
    <text evidence="3">The sequence shown here is derived from an EMBL/GenBank/DDBJ whole genome shotgun (WGS) entry which is preliminary data.</text>
</comment>
<evidence type="ECO:0000259" key="2">
    <source>
        <dbReference type="PROSITE" id="PS51272"/>
    </source>
</evidence>
<accession>A0ABY1K719</accession>
<dbReference type="EMBL" id="FTNK01000011">
    <property type="protein sequence ID" value="SIR34421.1"/>
    <property type="molecule type" value="Genomic_DNA"/>
</dbReference>
<protein>
    <submittedName>
        <fullName evidence="3">S-layer homology domain-containing protein</fullName>
    </submittedName>
</protein>
<dbReference type="InterPro" id="IPR014755">
    <property type="entry name" value="Cu-Rt/internalin_Ig-like"/>
</dbReference>
<proteinExistence type="predicted"/>
<gene>
    <name evidence="3" type="ORF">SAMN05421578_11199</name>
</gene>
<organism evidence="3 4">
    <name type="scientific">Paenibacillus macquariensis</name>
    <dbReference type="NCBI Taxonomy" id="948756"/>
    <lineage>
        <taxon>Bacteria</taxon>
        <taxon>Bacillati</taxon>
        <taxon>Bacillota</taxon>
        <taxon>Bacilli</taxon>
        <taxon>Bacillales</taxon>
        <taxon>Paenibacillaceae</taxon>
        <taxon>Paenibacillus</taxon>
    </lineage>
</organism>